<dbReference type="PROSITE" id="PS51257">
    <property type="entry name" value="PROKAR_LIPOPROTEIN"/>
    <property type="match status" value="1"/>
</dbReference>
<reference evidence="2" key="1">
    <citation type="submission" date="2017-05" db="EMBL/GenBank/DDBJ databases">
        <authorList>
            <person name="Sharma S."/>
            <person name="Sidhu C."/>
            <person name="Pinnaka A.K."/>
        </authorList>
    </citation>
    <scope>NUCLEOTIDE SEQUENCE [LARGE SCALE GENOMIC DNA]</scope>
    <source>
        <strain evidence="2">AK93</strain>
    </source>
</reference>
<sequence length="123" mass="13483">MQLSHKEIKQEGLTGLLTPPAPLAQTIFGLYSCPPAETDRTLRVVVITDSAFWQTVPAERHAVEIEADDACQFLWQALQFNGTRIGEVACNCEPEPTDYLLYGDGDVYRLAAPLTAPARVHAA</sequence>
<dbReference type="EMBL" id="NFZW01000019">
    <property type="protein sequence ID" value="RFA33755.1"/>
    <property type="molecule type" value="Genomic_DNA"/>
</dbReference>
<accession>A0A3E0WP76</accession>
<evidence type="ECO:0000313" key="2">
    <source>
        <dbReference type="Proteomes" id="UP000256763"/>
    </source>
</evidence>
<dbReference type="AlphaFoldDB" id="A0A3E0WP76"/>
<keyword evidence="2" id="KW-1185">Reference proteome</keyword>
<gene>
    <name evidence="1" type="ORF">CAL65_16550</name>
</gene>
<evidence type="ECO:0000313" key="1">
    <source>
        <dbReference type="EMBL" id="RFA33755.1"/>
    </source>
</evidence>
<organism evidence="1 2">
    <name type="scientific">Alkalilimnicola ehrlichii</name>
    <dbReference type="NCBI Taxonomy" id="351052"/>
    <lineage>
        <taxon>Bacteria</taxon>
        <taxon>Pseudomonadati</taxon>
        <taxon>Pseudomonadota</taxon>
        <taxon>Gammaproteobacteria</taxon>
        <taxon>Chromatiales</taxon>
        <taxon>Ectothiorhodospiraceae</taxon>
        <taxon>Alkalilimnicola</taxon>
    </lineage>
</organism>
<comment type="caution">
    <text evidence="1">The sequence shown here is derived from an EMBL/GenBank/DDBJ whole genome shotgun (WGS) entry which is preliminary data.</text>
</comment>
<dbReference type="RefSeq" id="WP_116304096.1">
    <property type="nucleotide sequence ID" value="NZ_NFZV01000039.1"/>
</dbReference>
<proteinExistence type="predicted"/>
<dbReference type="Proteomes" id="UP000256763">
    <property type="component" value="Unassembled WGS sequence"/>
</dbReference>
<name>A0A3E0WP76_9GAMM</name>
<protein>
    <submittedName>
        <fullName evidence="1">Uncharacterized protein</fullName>
    </submittedName>
</protein>